<organism evidence="1 2">
    <name type="scientific">Aneurinibacillus soli</name>
    <dbReference type="NCBI Taxonomy" id="1500254"/>
    <lineage>
        <taxon>Bacteria</taxon>
        <taxon>Bacillati</taxon>
        <taxon>Bacillota</taxon>
        <taxon>Bacilli</taxon>
        <taxon>Bacillales</taxon>
        <taxon>Paenibacillaceae</taxon>
        <taxon>Aneurinibacillus group</taxon>
        <taxon>Aneurinibacillus</taxon>
    </lineage>
</organism>
<sequence>MKKYLCVAILSFICLVWFISNKEYYPPLPLSSIGKKEAISTLHYSSGNIAKIVEEGGYDWYITIMEQGRGYTNVTQMMNNSGWSLQKRDGNGLFFMKKDRTIIVTTEMWTGKYILCKVPKEWRNT</sequence>
<dbReference type="OrthoDB" id="6194834at2"/>
<gene>
    <name evidence="1" type="ORF">CB4_04071</name>
</gene>
<protein>
    <submittedName>
        <fullName evidence="1">Uncharacterized protein</fullName>
    </submittedName>
</protein>
<dbReference type="AlphaFoldDB" id="A0A0U4WNQ1"/>
<dbReference type="RefSeq" id="WP_096467462.1">
    <property type="nucleotide sequence ID" value="NZ_AP017312.1"/>
</dbReference>
<dbReference type="EMBL" id="AP017312">
    <property type="protein sequence ID" value="BAU29817.1"/>
    <property type="molecule type" value="Genomic_DNA"/>
</dbReference>
<name>A0A0U4WNQ1_9BACL</name>
<accession>A0A0U4WNQ1</accession>
<dbReference type="Proteomes" id="UP000217696">
    <property type="component" value="Chromosome"/>
</dbReference>
<dbReference type="KEGG" id="asoc:CB4_04071"/>
<keyword evidence="2" id="KW-1185">Reference proteome</keyword>
<evidence type="ECO:0000313" key="1">
    <source>
        <dbReference type="EMBL" id="BAU29817.1"/>
    </source>
</evidence>
<proteinExistence type="predicted"/>
<reference evidence="1 2" key="1">
    <citation type="submission" date="2015-12" db="EMBL/GenBank/DDBJ databases">
        <title>Genome sequence of Aneurinibacillus soli.</title>
        <authorList>
            <person name="Lee J.S."/>
            <person name="Lee K.C."/>
            <person name="Kim K.K."/>
            <person name="Lee B.W."/>
        </authorList>
    </citation>
    <scope>NUCLEOTIDE SEQUENCE [LARGE SCALE GENOMIC DNA]</scope>
    <source>
        <strain evidence="1 2">CB4</strain>
    </source>
</reference>
<evidence type="ECO:0000313" key="2">
    <source>
        <dbReference type="Proteomes" id="UP000217696"/>
    </source>
</evidence>